<dbReference type="AlphaFoldDB" id="A0A0T6BVS6"/>
<dbReference type="SUPFAM" id="SSF161098">
    <property type="entry name" value="MetI-like"/>
    <property type="match status" value="1"/>
</dbReference>
<reference evidence="10 12" key="1">
    <citation type="journal article" date="2015" name="Int. J. Syst. Evol. Microbiol.">
        <title>Bacillus glycinifermentans sp. nov., isolated from fermented soybean paste.</title>
        <authorList>
            <person name="Kim S.J."/>
            <person name="Dunlap C.A."/>
            <person name="Kwon S.W."/>
            <person name="Rooney A.P."/>
        </authorList>
    </citation>
    <scope>NUCLEOTIDE SEQUENCE [LARGE SCALE GENOMIC DNA]</scope>
    <source>
        <strain evidence="10 12">GO-13</strain>
    </source>
</reference>
<dbReference type="FunFam" id="1.10.3720.10:FF:000033">
    <property type="entry name" value="Polar amino acid ABC transporter permease"/>
    <property type="match status" value="1"/>
</dbReference>
<dbReference type="InterPro" id="IPR010065">
    <property type="entry name" value="AA_ABC_transptr_permease_3TM"/>
</dbReference>
<dbReference type="Pfam" id="PF00528">
    <property type="entry name" value="BPD_transp_1"/>
    <property type="match status" value="1"/>
</dbReference>
<dbReference type="PANTHER" id="PTHR30614">
    <property type="entry name" value="MEMBRANE COMPONENT OF AMINO ACID ABC TRANSPORTER"/>
    <property type="match status" value="1"/>
</dbReference>
<comment type="similarity">
    <text evidence="8">Belongs to the binding-protein-dependent transport system permease family.</text>
</comment>
<dbReference type="EMBL" id="JARRTL010000007">
    <property type="protein sequence ID" value="MEC0484384.1"/>
    <property type="molecule type" value="Genomic_DNA"/>
</dbReference>
<keyword evidence="7 8" id="KW-0472">Membrane</keyword>
<feature type="transmembrane region" description="Helical" evidence="8">
    <location>
        <begin position="62"/>
        <end position="84"/>
    </location>
</feature>
<gene>
    <name evidence="10" type="ORF">AB447_201055</name>
    <name evidence="11" type="ORF">P8828_05910</name>
</gene>
<dbReference type="NCBIfam" id="TIGR01726">
    <property type="entry name" value="HEQRo_perm_3TM"/>
    <property type="match status" value="1"/>
</dbReference>
<dbReference type="Proteomes" id="UP001341297">
    <property type="component" value="Unassembled WGS sequence"/>
</dbReference>
<dbReference type="InterPro" id="IPR000515">
    <property type="entry name" value="MetI-like"/>
</dbReference>
<dbReference type="PROSITE" id="PS50928">
    <property type="entry name" value="ABC_TM1"/>
    <property type="match status" value="1"/>
</dbReference>
<evidence type="ECO:0000313" key="11">
    <source>
        <dbReference type="EMBL" id="MEC0484384.1"/>
    </source>
</evidence>
<evidence type="ECO:0000313" key="13">
    <source>
        <dbReference type="Proteomes" id="UP001341297"/>
    </source>
</evidence>
<dbReference type="GO" id="GO:0022857">
    <property type="term" value="F:transmembrane transporter activity"/>
    <property type="evidence" value="ECO:0007669"/>
    <property type="project" value="InterPro"/>
</dbReference>
<keyword evidence="2 8" id="KW-0813">Transport</keyword>
<keyword evidence="13" id="KW-1185">Reference proteome</keyword>
<reference evidence="11 13" key="3">
    <citation type="submission" date="2023-03" db="EMBL/GenBank/DDBJ databases">
        <title>Agriculturally important microbes genome sequencing.</title>
        <authorList>
            <person name="Dunlap C."/>
        </authorList>
    </citation>
    <scope>NUCLEOTIDE SEQUENCE [LARGE SCALE GENOMIC DNA]</scope>
    <source>
        <strain evidence="11 13">CBP-3203</strain>
    </source>
</reference>
<evidence type="ECO:0000256" key="6">
    <source>
        <dbReference type="ARBA" id="ARBA00022989"/>
    </source>
</evidence>
<evidence type="ECO:0000256" key="1">
    <source>
        <dbReference type="ARBA" id="ARBA00004651"/>
    </source>
</evidence>
<dbReference type="GO" id="GO:0006865">
    <property type="term" value="P:amino acid transport"/>
    <property type="evidence" value="ECO:0007669"/>
    <property type="project" value="UniProtKB-KW"/>
</dbReference>
<proteinExistence type="inferred from homology"/>
<accession>A0A0T6BVS6</accession>
<dbReference type="RefSeq" id="WP_048355336.1">
    <property type="nucleotide sequence ID" value="NZ_CP023481.1"/>
</dbReference>
<dbReference type="CDD" id="cd06261">
    <property type="entry name" value="TM_PBP2"/>
    <property type="match status" value="1"/>
</dbReference>
<evidence type="ECO:0000256" key="2">
    <source>
        <dbReference type="ARBA" id="ARBA00022448"/>
    </source>
</evidence>
<evidence type="ECO:0000256" key="3">
    <source>
        <dbReference type="ARBA" id="ARBA00022475"/>
    </source>
</evidence>
<feature type="transmembrane region" description="Helical" evidence="8">
    <location>
        <begin position="26"/>
        <end position="50"/>
    </location>
</feature>
<protein>
    <submittedName>
        <fullName evidence="11">Amino acid ABC transporter permease</fullName>
    </submittedName>
    <submittedName>
        <fullName evidence="10">Cysteine ABC transporter permease</fullName>
    </submittedName>
</protein>
<keyword evidence="4 8" id="KW-0812">Transmembrane</keyword>
<feature type="domain" description="ABC transmembrane type-1" evidence="9">
    <location>
        <begin position="26"/>
        <end position="211"/>
    </location>
</feature>
<keyword evidence="3" id="KW-1003">Cell membrane</keyword>
<evidence type="ECO:0000259" key="9">
    <source>
        <dbReference type="PROSITE" id="PS50928"/>
    </source>
</evidence>
<dbReference type="Gene3D" id="1.10.3720.10">
    <property type="entry name" value="MetI-like"/>
    <property type="match status" value="1"/>
</dbReference>
<comment type="subcellular location">
    <subcellularLocation>
        <location evidence="1 8">Cell membrane</location>
        <topology evidence="1 8">Multi-pass membrane protein</topology>
    </subcellularLocation>
</comment>
<dbReference type="Proteomes" id="UP000036168">
    <property type="component" value="Unassembled WGS sequence"/>
</dbReference>
<feature type="transmembrane region" description="Helical" evidence="8">
    <location>
        <begin position="193"/>
        <end position="213"/>
    </location>
</feature>
<evidence type="ECO:0000313" key="12">
    <source>
        <dbReference type="Proteomes" id="UP000036168"/>
    </source>
</evidence>
<organism evidence="10 12">
    <name type="scientific">Bacillus glycinifermentans</name>
    <dbReference type="NCBI Taxonomy" id="1664069"/>
    <lineage>
        <taxon>Bacteria</taxon>
        <taxon>Bacillati</taxon>
        <taxon>Bacillota</taxon>
        <taxon>Bacilli</taxon>
        <taxon>Bacillales</taxon>
        <taxon>Bacillaceae</taxon>
        <taxon>Bacillus</taxon>
    </lineage>
</organism>
<reference evidence="10" key="2">
    <citation type="submission" date="2015-10" db="EMBL/GenBank/DDBJ databases">
        <authorList>
            <person name="Gilbert D.G."/>
        </authorList>
    </citation>
    <scope>NUCLEOTIDE SEQUENCE</scope>
    <source>
        <strain evidence="10">GO-13</strain>
    </source>
</reference>
<evidence type="ECO:0000256" key="4">
    <source>
        <dbReference type="ARBA" id="ARBA00022692"/>
    </source>
</evidence>
<dbReference type="STRING" id="1664069.BGLY_0391"/>
<evidence type="ECO:0000256" key="8">
    <source>
        <dbReference type="RuleBase" id="RU363032"/>
    </source>
</evidence>
<dbReference type="OrthoDB" id="9805999at2"/>
<sequence length="227" mass="25667">MGSIQWEYIFNAELAAKSFPYVMQGIWNTLLISFASMCFGLILGFFIALGRMSRFALLRWPAKVYISFMRGVPILVILFILYFGFPYIGIQFPALTAALIGFSVNSAGYIAEIIRSALSSVDRGQWDAAKSIGFSYWQTMRHVIVPQSVRIALPPLTNVMLDLVKASSLAAMITVPELFQQAKIVGGREFDYMTMYILVALIYWGICSLIALFQDYLEKRTEVYLKK</sequence>
<evidence type="ECO:0000256" key="7">
    <source>
        <dbReference type="ARBA" id="ARBA00023136"/>
    </source>
</evidence>
<dbReference type="InterPro" id="IPR035906">
    <property type="entry name" value="MetI-like_sf"/>
</dbReference>
<dbReference type="InterPro" id="IPR043429">
    <property type="entry name" value="ArtM/GltK/GlnP/TcyL/YhdX-like"/>
</dbReference>
<dbReference type="EMBL" id="LECW02000001">
    <property type="protein sequence ID" value="KRT95723.1"/>
    <property type="molecule type" value="Genomic_DNA"/>
</dbReference>
<comment type="caution">
    <text evidence="10">The sequence shown here is derived from an EMBL/GenBank/DDBJ whole genome shotgun (WGS) entry which is preliminary data.</text>
</comment>
<keyword evidence="6 8" id="KW-1133">Transmembrane helix</keyword>
<dbReference type="GO" id="GO:0043190">
    <property type="term" value="C:ATP-binding cassette (ABC) transporter complex"/>
    <property type="evidence" value="ECO:0007669"/>
    <property type="project" value="InterPro"/>
</dbReference>
<dbReference type="PANTHER" id="PTHR30614:SF0">
    <property type="entry name" value="L-CYSTINE TRANSPORT SYSTEM PERMEASE PROTEIN TCYL"/>
    <property type="match status" value="1"/>
</dbReference>
<name>A0A0T6BVS6_9BACI</name>
<keyword evidence="5" id="KW-0029">Amino-acid transport</keyword>
<evidence type="ECO:0000313" key="10">
    <source>
        <dbReference type="EMBL" id="KRT95723.1"/>
    </source>
</evidence>
<evidence type="ECO:0000256" key="5">
    <source>
        <dbReference type="ARBA" id="ARBA00022970"/>
    </source>
</evidence>